<dbReference type="AlphaFoldDB" id="A0A1B1AF88"/>
<dbReference type="Pfam" id="PF00079">
    <property type="entry name" value="Serpin"/>
    <property type="match status" value="1"/>
</dbReference>
<dbReference type="SMART" id="SM00093">
    <property type="entry name" value="SERPIN"/>
    <property type="match status" value="1"/>
</dbReference>
<dbReference type="Gene3D" id="2.30.39.10">
    <property type="entry name" value="Alpha-1-antitrypsin, domain 1"/>
    <property type="match status" value="1"/>
</dbReference>
<comment type="similarity">
    <text evidence="1">Belongs to the serpin family.</text>
</comment>
<sequence>MTPLPDAFDLGLYRALAAPGGNQFVSPYSVLSAFALLYPGARGQTAAEMTATFGFDANVAAQVARTRALRDALATQTGRSEFTTANAAWVERTMNLNAAYARTIREQLGATIEAVPFIANQAAALRTINAWAALETRDRIPEILTEPDPARRLVLTNAVYFKGKWQQQFSANSTRDGDFFAESGATQRARLMHKVMRTPYYEGEGFQAAEFLYDDGAFSLALFLPRARDGLAAFERHLMGSTLDRWLVDLDAAERARLDVTLPKVEMRTDYELSPQLQALGLRLPFSDAADFSGVTDQEQLAISAVIHKTFLAIDEEGTEAAAVTAIDMRATSAMPQPEAPPIEFKADHPFFIVLRHKPTGTKLFMGRVAQI</sequence>
<dbReference type="InParanoid" id="A0A1B1AF88"/>
<dbReference type="STRING" id="1759059.ATE48_04515"/>
<dbReference type="GO" id="GO:0005615">
    <property type="term" value="C:extracellular space"/>
    <property type="evidence" value="ECO:0007669"/>
    <property type="project" value="InterPro"/>
</dbReference>
<dbReference type="InterPro" id="IPR042185">
    <property type="entry name" value="Serpin_sf_2"/>
</dbReference>
<accession>A0A1B1AF88</accession>
<dbReference type="CDD" id="cd19590">
    <property type="entry name" value="serpin_thermopin-like"/>
    <property type="match status" value="1"/>
</dbReference>
<dbReference type="InterPro" id="IPR036186">
    <property type="entry name" value="Serpin_sf"/>
</dbReference>
<evidence type="ECO:0000256" key="1">
    <source>
        <dbReference type="RuleBase" id="RU000411"/>
    </source>
</evidence>
<dbReference type="PROSITE" id="PS00284">
    <property type="entry name" value="SERPIN"/>
    <property type="match status" value="1"/>
</dbReference>
<dbReference type="InterPro" id="IPR023795">
    <property type="entry name" value="Serpin_CS"/>
</dbReference>
<dbReference type="KEGG" id="cbot:ATE48_04515"/>
<feature type="domain" description="Serpin" evidence="2">
    <location>
        <begin position="10"/>
        <end position="372"/>
    </location>
</feature>
<proteinExistence type="inferred from homology"/>
<reference evidence="3 4" key="1">
    <citation type="submission" date="2015-11" db="EMBL/GenBank/DDBJ databases">
        <title>Whole-Genome Sequence of Candidatus Oderbacter manganicum from the National Park Lower Oder Valley, Germany.</title>
        <authorList>
            <person name="Braun B."/>
            <person name="Liere K."/>
            <person name="Szewzyk U."/>
        </authorList>
    </citation>
    <scope>NUCLEOTIDE SEQUENCE [LARGE SCALE GENOMIC DNA]</scope>
    <source>
        <strain evidence="3 4">OTSz_A_272</strain>
    </source>
</reference>
<gene>
    <name evidence="3" type="ORF">ATE48_04515</name>
</gene>
<evidence type="ECO:0000313" key="4">
    <source>
        <dbReference type="Proteomes" id="UP000092498"/>
    </source>
</evidence>
<dbReference type="Proteomes" id="UP000092498">
    <property type="component" value="Chromosome"/>
</dbReference>
<dbReference type="GO" id="GO:0004867">
    <property type="term" value="F:serine-type endopeptidase inhibitor activity"/>
    <property type="evidence" value="ECO:0007669"/>
    <property type="project" value="InterPro"/>
</dbReference>
<organism evidence="3 4">
    <name type="scientific">Candidatus Viadribacter manganicus</name>
    <dbReference type="NCBI Taxonomy" id="1759059"/>
    <lineage>
        <taxon>Bacteria</taxon>
        <taxon>Pseudomonadati</taxon>
        <taxon>Pseudomonadota</taxon>
        <taxon>Alphaproteobacteria</taxon>
        <taxon>Hyphomonadales</taxon>
        <taxon>Hyphomonadaceae</taxon>
        <taxon>Candidatus Viadribacter</taxon>
    </lineage>
</organism>
<dbReference type="InterPro" id="IPR042178">
    <property type="entry name" value="Serpin_sf_1"/>
</dbReference>
<dbReference type="Gene3D" id="3.30.497.10">
    <property type="entry name" value="Antithrombin, subunit I, domain 2"/>
    <property type="match status" value="1"/>
</dbReference>
<dbReference type="PANTHER" id="PTHR11461">
    <property type="entry name" value="SERINE PROTEASE INHIBITOR, SERPIN"/>
    <property type="match status" value="1"/>
</dbReference>
<dbReference type="InterPro" id="IPR023796">
    <property type="entry name" value="Serpin_dom"/>
</dbReference>
<protein>
    <recommendedName>
        <fullName evidence="2">Serpin domain-containing protein</fullName>
    </recommendedName>
</protein>
<keyword evidence="4" id="KW-1185">Reference proteome</keyword>
<dbReference type="SUPFAM" id="SSF56574">
    <property type="entry name" value="Serpins"/>
    <property type="match status" value="1"/>
</dbReference>
<evidence type="ECO:0000259" key="2">
    <source>
        <dbReference type="SMART" id="SM00093"/>
    </source>
</evidence>
<name>A0A1B1AF88_9PROT</name>
<evidence type="ECO:0000313" key="3">
    <source>
        <dbReference type="EMBL" id="ANP45233.1"/>
    </source>
</evidence>
<dbReference type="PANTHER" id="PTHR11461:SF211">
    <property type="entry name" value="GH10112P-RELATED"/>
    <property type="match status" value="1"/>
</dbReference>
<dbReference type="EMBL" id="CP013244">
    <property type="protein sequence ID" value="ANP45233.1"/>
    <property type="molecule type" value="Genomic_DNA"/>
</dbReference>
<dbReference type="InterPro" id="IPR000215">
    <property type="entry name" value="Serpin_fam"/>
</dbReference>